<dbReference type="PANTHER" id="PTHR30026:SF20">
    <property type="entry name" value="OUTER MEMBRANE PROTEIN TOLC"/>
    <property type="match status" value="1"/>
</dbReference>
<comment type="caution">
    <text evidence="8">The sequence shown here is derived from an EMBL/GenBank/DDBJ whole genome shotgun (WGS) entry which is preliminary data.</text>
</comment>
<gene>
    <name evidence="8" type="ORF">CXK99_12400</name>
</gene>
<name>A0A2N8RDN9_STUST</name>
<dbReference type="Pfam" id="PF02321">
    <property type="entry name" value="OEP"/>
    <property type="match status" value="2"/>
</dbReference>
<evidence type="ECO:0000256" key="2">
    <source>
        <dbReference type="ARBA" id="ARBA00007613"/>
    </source>
</evidence>
<sequence length="422" mass="47419">MQLYRESRLEDPRVLAAYARAQSGVDRQREAFGGLLPQVTASGSFNRTNRDVQTYTESFNNERYALSLSQHIYNKAAWENYQKFKKLARQGEFEAVDAQAEATVDLAQRYFVALASDDELELVQAERRATQKNLDRVNALYKRKMAMITDVYDLQARVDALAAQEVEARNQVRLSREELSEIVGRPVEERLSRIREDVELQVPGEAMAQWVERALAANPGLKARENALAAADAAVRESRGAHYPALSLNLSAQRSDVGYDNTLAPRSDSYVASFGVQVPIYSGGSTSARVRALHSDRMATEQQTEAVRRQVVKETTSAYLTAQSSVERIRASRNALESAEKSSVAAEKGFQYGVVNAVDVLISVQNEYKTRRDLLKAQYDFITNLLVLNRWAGRLSEQSVENVNVWLARSEDARALERKINE</sequence>
<dbReference type="GO" id="GO:1990281">
    <property type="term" value="C:efflux pump complex"/>
    <property type="evidence" value="ECO:0007669"/>
    <property type="project" value="TreeGrafter"/>
</dbReference>
<dbReference type="Proteomes" id="UP000236003">
    <property type="component" value="Unassembled WGS sequence"/>
</dbReference>
<keyword evidence="7" id="KW-0998">Cell outer membrane</keyword>
<dbReference type="SUPFAM" id="SSF56954">
    <property type="entry name" value="Outer membrane efflux proteins (OEP)"/>
    <property type="match status" value="1"/>
</dbReference>
<evidence type="ECO:0000256" key="6">
    <source>
        <dbReference type="ARBA" id="ARBA00023136"/>
    </source>
</evidence>
<dbReference type="NCBIfam" id="TIGR01844">
    <property type="entry name" value="type_I_sec_TolC"/>
    <property type="match status" value="1"/>
</dbReference>
<evidence type="ECO:0000256" key="7">
    <source>
        <dbReference type="ARBA" id="ARBA00023237"/>
    </source>
</evidence>
<accession>A0A2N8RDN9</accession>
<dbReference type="PANTHER" id="PTHR30026">
    <property type="entry name" value="OUTER MEMBRANE PROTEIN TOLC"/>
    <property type="match status" value="1"/>
</dbReference>
<evidence type="ECO:0000313" key="8">
    <source>
        <dbReference type="EMBL" id="PNF59208.1"/>
    </source>
</evidence>
<organism evidence="8 9">
    <name type="scientific">Stutzerimonas stutzeri</name>
    <name type="common">Pseudomonas stutzeri</name>
    <dbReference type="NCBI Taxonomy" id="316"/>
    <lineage>
        <taxon>Bacteria</taxon>
        <taxon>Pseudomonadati</taxon>
        <taxon>Pseudomonadota</taxon>
        <taxon>Gammaproteobacteria</taxon>
        <taxon>Pseudomonadales</taxon>
        <taxon>Pseudomonadaceae</taxon>
        <taxon>Stutzerimonas</taxon>
    </lineage>
</organism>
<dbReference type="AlphaFoldDB" id="A0A2N8RDN9"/>
<dbReference type="InterPro" id="IPR010130">
    <property type="entry name" value="T1SS_OMP_TolC"/>
</dbReference>
<evidence type="ECO:0000256" key="4">
    <source>
        <dbReference type="ARBA" id="ARBA00022452"/>
    </source>
</evidence>
<dbReference type="InterPro" id="IPR051906">
    <property type="entry name" value="TolC-like"/>
</dbReference>
<keyword evidence="6" id="KW-0472">Membrane</keyword>
<dbReference type="Gene3D" id="1.20.1600.10">
    <property type="entry name" value="Outer membrane efflux proteins (OEP)"/>
    <property type="match status" value="1"/>
</dbReference>
<dbReference type="GO" id="GO:0015562">
    <property type="term" value="F:efflux transmembrane transporter activity"/>
    <property type="evidence" value="ECO:0007669"/>
    <property type="project" value="InterPro"/>
</dbReference>
<dbReference type="InterPro" id="IPR003423">
    <property type="entry name" value="OMP_efflux"/>
</dbReference>
<comment type="similarity">
    <text evidence="2">Belongs to the outer membrane factor (OMF) (TC 1.B.17) family.</text>
</comment>
<protein>
    <submittedName>
        <fullName evidence="8">Channel protein TolC</fullName>
    </submittedName>
</protein>
<dbReference type="GO" id="GO:0015288">
    <property type="term" value="F:porin activity"/>
    <property type="evidence" value="ECO:0007669"/>
    <property type="project" value="TreeGrafter"/>
</dbReference>
<reference evidence="8 9" key="1">
    <citation type="submission" date="2018-01" db="EMBL/GenBank/DDBJ databases">
        <title>Denitrification phenotypes of diverse strains of Pseudomonas stutzeri.</title>
        <authorList>
            <person name="Milligan D.A."/>
            <person name="Bergaust L."/>
            <person name="Bakken L.R."/>
            <person name="Frostegard A."/>
        </authorList>
    </citation>
    <scope>NUCLEOTIDE SEQUENCE [LARGE SCALE GENOMIC DNA]</scope>
    <source>
        <strain evidence="8 9">CCUG 44592</strain>
    </source>
</reference>
<keyword evidence="5" id="KW-0812">Transmembrane</keyword>
<keyword evidence="3" id="KW-0813">Transport</keyword>
<evidence type="ECO:0000256" key="3">
    <source>
        <dbReference type="ARBA" id="ARBA00022448"/>
    </source>
</evidence>
<comment type="subcellular location">
    <subcellularLocation>
        <location evidence="1">Cell outer membrane</location>
    </subcellularLocation>
</comment>
<proteinExistence type="inferred from homology"/>
<evidence type="ECO:0000256" key="5">
    <source>
        <dbReference type="ARBA" id="ARBA00022692"/>
    </source>
</evidence>
<evidence type="ECO:0000313" key="9">
    <source>
        <dbReference type="Proteomes" id="UP000236003"/>
    </source>
</evidence>
<dbReference type="EMBL" id="POUM01000010">
    <property type="protein sequence ID" value="PNF59208.1"/>
    <property type="molecule type" value="Genomic_DNA"/>
</dbReference>
<keyword evidence="4" id="KW-1134">Transmembrane beta strand</keyword>
<dbReference type="GO" id="GO:0009279">
    <property type="term" value="C:cell outer membrane"/>
    <property type="evidence" value="ECO:0007669"/>
    <property type="project" value="UniProtKB-SubCell"/>
</dbReference>
<evidence type="ECO:0000256" key="1">
    <source>
        <dbReference type="ARBA" id="ARBA00004442"/>
    </source>
</evidence>